<evidence type="ECO:0000313" key="10">
    <source>
        <dbReference type="EMBL" id="KAF9984550.1"/>
    </source>
</evidence>
<comment type="subcellular location">
    <subcellularLocation>
        <location evidence="1">Membrane</location>
        <topology evidence="1">Multi-pass membrane protein</topology>
    </subcellularLocation>
</comment>
<evidence type="ECO:0000256" key="2">
    <source>
        <dbReference type="ARBA" id="ARBA00008170"/>
    </source>
</evidence>
<feature type="transmembrane region" description="Helical" evidence="8">
    <location>
        <begin position="411"/>
        <end position="432"/>
    </location>
</feature>
<feature type="compositionally biased region" description="Acidic residues" evidence="7">
    <location>
        <begin position="366"/>
        <end position="380"/>
    </location>
</feature>
<feature type="transmembrane region" description="Helical" evidence="8">
    <location>
        <begin position="14"/>
        <end position="33"/>
    </location>
</feature>
<feature type="region of interest" description="Disordered" evidence="7">
    <location>
        <begin position="285"/>
        <end position="311"/>
    </location>
</feature>
<dbReference type="GO" id="GO:0016020">
    <property type="term" value="C:membrane"/>
    <property type="evidence" value="ECO:0007669"/>
    <property type="project" value="UniProtKB-SubCell"/>
</dbReference>
<feature type="compositionally biased region" description="Low complexity" evidence="7">
    <location>
        <begin position="191"/>
        <end position="201"/>
    </location>
</feature>
<keyword evidence="4 8" id="KW-0812">Transmembrane</keyword>
<dbReference type="InterPro" id="IPR004837">
    <property type="entry name" value="NaCa_Exmemb"/>
</dbReference>
<dbReference type="OrthoDB" id="407410at2759"/>
<evidence type="ECO:0000256" key="8">
    <source>
        <dbReference type="SAM" id="Phobius"/>
    </source>
</evidence>
<keyword evidence="3" id="KW-0813">Transport</keyword>
<evidence type="ECO:0000259" key="9">
    <source>
        <dbReference type="Pfam" id="PF01699"/>
    </source>
</evidence>
<feature type="transmembrane region" description="Helical" evidence="8">
    <location>
        <begin position="39"/>
        <end position="62"/>
    </location>
</feature>
<feature type="non-terminal residue" evidence="10">
    <location>
        <position position="1"/>
    </location>
</feature>
<protein>
    <recommendedName>
        <fullName evidence="9">Sodium/calcium exchanger membrane region domain-containing protein</fullName>
    </recommendedName>
</protein>
<accession>A0A9P6SNT2</accession>
<evidence type="ECO:0000256" key="5">
    <source>
        <dbReference type="ARBA" id="ARBA00022989"/>
    </source>
</evidence>
<reference evidence="10" key="1">
    <citation type="journal article" date="2020" name="Fungal Divers.">
        <title>Resolving the Mortierellaceae phylogeny through synthesis of multi-gene phylogenetics and phylogenomics.</title>
        <authorList>
            <person name="Vandepol N."/>
            <person name="Liber J."/>
            <person name="Desiro A."/>
            <person name="Na H."/>
            <person name="Kennedy M."/>
            <person name="Barry K."/>
            <person name="Grigoriev I.V."/>
            <person name="Miller A.N."/>
            <person name="O'Donnell K."/>
            <person name="Stajich J.E."/>
            <person name="Bonito G."/>
        </authorList>
    </citation>
    <scope>NUCLEOTIDE SEQUENCE</scope>
    <source>
        <strain evidence="10">MES-2147</strain>
    </source>
</reference>
<keyword evidence="11" id="KW-1185">Reference proteome</keyword>
<evidence type="ECO:0000256" key="3">
    <source>
        <dbReference type="ARBA" id="ARBA00022448"/>
    </source>
</evidence>
<feature type="compositionally biased region" description="Basic residues" evidence="7">
    <location>
        <begin position="203"/>
        <end position="212"/>
    </location>
</feature>
<dbReference type="PANTHER" id="PTHR12266:SF0">
    <property type="entry name" value="MITOCHONDRIAL SODIUM_CALCIUM EXCHANGER PROTEIN"/>
    <property type="match status" value="1"/>
</dbReference>
<feature type="compositionally biased region" description="Polar residues" evidence="7">
    <location>
        <begin position="228"/>
        <end position="239"/>
    </location>
</feature>
<sequence>MAIIKPFKVSRAPFLRDVSFFAGCVVFTFFAVADGRITLLESVLLALYYIFYVAFVVIGNWWHQRAKSARELEERARNLYDDSDDDDDSHGEDSPLLDEERALLTAAPSRRGSKPPNIVTQLVAGPYDEYEDEEHDDGYMTPERGDVQDSISLRPPGTPAFKRRPSLISAMEFNDVVRSLTLSGSRGRIASYDPSYYGPKSPKSPRHRRHSSTRTSSSNPALGRGSRSHSPVSIASTSHDGYLTPRGEDDMAALTSPVGDYEYHPNTQLEQTFLHHSLILPDHHDPANQHLGHIHHQAPDQASSGTQGPLTKTQKFPGLLKAIKSIYFPTLLDWNEKSAFVKFLAVTSIPMVLLLTLTLPVVELRDEDEESTDDQNEDDTNLPPKITIDNDADHGTEYDGWSRTATTIQMVIAPIFIAFVVTSILQAFGMIFGVSDAILGLTIFAMGNSLGDLVANITIARMGFPRMAFSACFGGPLL</sequence>
<dbReference type="Pfam" id="PF01699">
    <property type="entry name" value="Na_Ca_ex"/>
    <property type="match status" value="1"/>
</dbReference>
<dbReference type="EMBL" id="JAAAHW010003376">
    <property type="protein sequence ID" value="KAF9984550.1"/>
    <property type="molecule type" value="Genomic_DNA"/>
</dbReference>
<dbReference type="PANTHER" id="PTHR12266">
    <property type="entry name" value="NA+/CA2+ K+ INDEPENDENT EXCHANGER"/>
    <property type="match status" value="1"/>
</dbReference>
<dbReference type="GO" id="GO:0008324">
    <property type="term" value="F:monoatomic cation transmembrane transporter activity"/>
    <property type="evidence" value="ECO:0007669"/>
    <property type="project" value="TreeGrafter"/>
</dbReference>
<dbReference type="AlphaFoldDB" id="A0A9P6SNT2"/>
<feature type="region of interest" description="Disordered" evidence="7">
    <location>
        <begin position="106"/>
        <end position="160"/>
    </location>
</feature>
<keyword evidence="5 8" id="KW-1133">Transmembrane helix</keyword>
<evidence type="ECO:0000256" key="1">
    <source>
        <dbReference type="ARBA" id="ARBA00004141"/>
    </source>
</evidence>
<keyword evidence="6 8" id="KW-0472">Membrane</keyword>
<proteinExistence type="inferred from homology"/>
<dbReference type="InterPro" id="IPR051359">
    <property type="entry name" value="CaCA_antiporter"/>
</dbReference>
<feature type="transmembrane region" description="Helical" evidence="8">
    <location>
        <begin position="438"/>
        <end position="459"/>
    </location>
</feature>
<dbReference type="Proteomes" id="UP000749646">
    <property type="component" value="Unassembled WGS sequence"/>
</dbReference>
<gene>
    <name evidence="10" type="ORF">BGZ65_000158</name>
</gene>
<feature type="region of interest" description="Disordered" evidence="7">
    <location>
        <begin position="366"/>
        <end position="394"/>
    </location>
</feature>
<evidence type="ECO:0000256" key="4">
    <source>
        <dbReference type="ARBA" id="ARBA00022692"/>
    </source>
</evidence>
<feature type="domain" description="Sodium/calcium exchanger membrane region" evidence="9">
    <location>
        <begin position="409"/>
        <end position="477"/>
    </location>
</feature>
<feature type="compositionally biased region" description="Polar residues" evidence="7">
    <location>
        <begin position="300"/>
        <end position="311"/>
    </location>
</feature>
<evidence type="ECO:0000256" key="7">
    <source>
        <dbReference type="SAM" id="MobiDB-lite"/>
    </source>
</evidence>
<dbReference type="InterPro" id="IPR044880">
    <property type="entry name" value="NCX_ion-bd_dom_sf"/>
</dbReference>
<feature type="region of interest" description="Disordered" evidence="7">
    <location>
        <begin position="188"/>
        <end position="253"/>
    </location>
</feature>
<comment type="caution">
    <text evidence="10">The sequence shown here is derived from an EMBL/GenBank/DDBJ whole genome shotgun (WGS) entry which is preliminary data.</text>
</comment>
<dbReference type="GO" id="GO:0006874">
    <property type="term" value="P:intracellular calcium ion homeostasis"/>
    <property type="evidence" value="ECO:0007669"/>
    <property type="project" value="TreeGrafter"/>
</dbReference>
<name>A0A9P6SNT2_9FUNG</name>
<comment type="similarity">
    <text evidence="2">Belongs to the Ca(2+):cation antiporter (CaCA) (TC 2.A.19) family.</text>
</comment>
<evidence type="ECO:0000256" key="6">
    <source>
        <dbReference type="ARBA" id="ARBA00023136"/>
    </source>
</evidence>
<organism evidence="10 11">
    <name type="scientific">Modicella reniformis</name>
    <dbReference type="NCBI Taxonomy" id="1440133"/>
    <lineage>
        <taxon>Eukaryota</taxon>
        <taxon>Fungi</taxon>
        <taxon>Fungi incertae sedis</taxon>
        <taxon>Mucoromycota</taxon>
        <taxon>Mortierellomycotina</taxon>
        <taxon>Mortierellomycetes</taxon>
        <taxon>Mortierellales</taxon>
        <taxon>Mortierellaceae</taxon>
        <taxon>Modicella</taxon>
    </lineage>
</organism>
<dbReference type="Gene3D" id="1.20.1420.30">
    <property type="entry name" value="NCX, central ion-binding region"/>
    <property type="match status" value="2"/>
</dbReference>
<evidence type="ECO:0000313" key="11">
    <source>
        <dbReference type="Proteomes" id="UP000749646"/>
    </source>
</evidence>